<sequence length="145" mass="16301">MADTPPPESAPQPPARKGWRSSPLAKRLPLLLLLGLGIYIWQITGIPERELVIQPDGDGWSQARALDLQVMDPEGSVLKREERFFGDTGAPPELSFKVDLPEGSFRTLFFVKLAGREERVRVEEPLTVGEERYIVRRLQLPAATR</sequence>
<name>A0A540WZK9_9BACT</name>
<dbReference type="EMBL" id="VIFM01000084">
    <property type="protein sequence ID" value="TQF13894.1"/>
    <property type="molecule type" value="Genomic_DNA"/>
</dbReference>
<protein>
    <submittedName>
        <fullName evidence="2">Uncharacterized protein</fullName>
    </submittedName>
</protein>
<dbReference type="AlphaFoldDB" id="A0A540WZK9"/>
<dbReference type="Proteomes" id="UP000315369">
    <property type="component" value="Unassembled WGS sequence"/>
</dbReference>
<evidence type="ECO:0000256" key="1">
    <source>
        <dbReference type="SAM" id="MobiDB-lite"/>
    </source>
</evidence>
<feature type="region of interest" description="Disordered" evidence="1">
    <location>
        <begin position="1"/>
        <end position="20"/>
    </location>
</feature>
<keyword evidence="3" id="KW-1185">Reference proteome</keyword>
<comment type="caution">
    <text evidence="2">The sequence shown here is derived from an EMBL/GenBank/DDBJ whole genome shotgun (WGS) entry which is preliminary data.</text>
</comment>
<proteinExistence type="predicted"/>
<accession>A0A540WZK9</accession>
<evidence type="ECO:0000313" key="3">
    <source>
        <dbReference type="Proteomes" id="UP000315369"/>
    </source>
</evidence>
<organism evidence="2 3">
    <name type="scientific">Myxococcus llanfairpwllgwyngyllgogerychwyrndrobwllllantysiliogogogochensis</name>
    <dbReference type="NCBI Taxonomy" id="2590453"/>
    <lineage>
        <taxon>Bacteria</taxon>
        <taxon>Pseudomonadati</taxon>
        <taxon>Myxococcota</taxon>
        <taxon>Myxococcia</taxon>
        <taxon>Myxococcales</taxon>
        <taxon>Cystobacterineae</taxon>
        <taxon>Myxococcaceae</taxon>
        <taxon>Myxococcus</taxon>
    </lineage>
</organism>
<dbReference type="RefSeq" id="WP_141644385.1">
    <property type="nucleotide sequence ID" value="NZ_VIFM01000084.1"/>
</dbReference>
<evidence type="ECO:0000313" key="2">
    <source>
        <dbReference type="EMBL" id="TQF13894.1"/>
    </source>
</evidence>
<reference evidence="2 3" key="1">
    <citation type="submission" date="2019-06" db="EMBL/GenBank/DDBJ databases">
        <authorList>
            <person name="Livingstone P."/>
            <person name="Whitworth D."/>
        </authorList>
    </citation>
    <scope>NUCLEOTIDE SEQUENCE [LARGE SCALE GENOMIC DNA]</scope>
    <source>
        <strain evidence="2 3">AM401</strain>
    </source>
</reference>
<feature type="compositionally biased region" description="Pro residues" evidence="1">
    <location>
        <begin position="1"/>
        <end position="14"/>
    </location>
</feature>
<dbReference type="OrthoDB" id="5519047at2"/>
<gene>
    <name evidence="2" type="ORF">FJV41_21425</name>
</gene>